<name>A0A9Q1K4L7_9CARY</name>
<organism evidence="1 2">
    <name type="scientific">Carnegiea gigantea</name>
    <dbReference type="NCBI Taxonomy" id="171969"/>
    <lineage>
        <taxon>Eukaryota</taxon>
        <taxon>Viridiplantae</taxon>
        <taxon>Streptophyta</taxon>
        <taxon>Embryophyta</taxon>
        <taxon>Tracheophyta</taxon>
        <taxon>Spermatophyta</taxon>
        <taxon>Magnoliopsida</taxon>
        <taxon>eudicotyledons</taxon>
        <taxon>Gunneridae</taxon>
        <taxon>Pentapetalae</taxon>
        <taxon>Caryophyllales</taxon>
        <taxon>Cactineae</taxon>
        <taxon>Cactaceae</taxon>
        <taxon>Cactoideae</taxon>
        <taxon>Echinocereeae</taxon>
        <taxon>Carnegiea</taxon>
    </lineage>
</organism>
<proteinExistence type="predicted"/>
<evidence type="ECO:0000313" key="2">
    <source>
        <dbReference type="Proteomes" id="UP001153076"/>
    </source>
</evidence>
<dbReference type="EMBL" id="JAKOGI010000332">
    <property type="protein sequence ID" value="KAJ8436730.1"/>
    <property type="molecule type" value="Genomic_DNA"/>
</dbReference>
<dbReference type="AlphaFoldDB" id="A0A9Q1K4L7"/>
<sequence length="254" mass="27188">MGASSSTEAVSKEAREVESQAASTGALPLLQKSFSNLADPLSNSIPLSSLQDCFSLKYTNIICEGGADLPDCFLGLLDQMGTSIADTLCVPQKGGITWVEFVKGYIKCCGRMSASLLLNILFRVIALAAERAGCPLNLNFDSNDVDTKASGSISPKDLGMILWVCWVISWNSRKSKQATESNVVNLPDLNHLPIWSTTTAPSSALAAAGTSIHEVGTLAAPPCPFDYTTRTRRLHRPPPTLGRHLWPTTISLPP</sequence>
<dbReference type="OrthoDB" id="1926247at2759"/>
<protein>
    <submittedName>
        <fullName evidence="1">Uncharacterized protein</fullName>
    </submittedName>
</protein>
<evidence type="ECO:0000313" key="1">
    <source>
        <dbReference type="EMBL" id="KAJ8436730.1"/>
    </source>
</evidence>
<comment type="caution">
    <text evidence="1">The sequence shown here is derived from an EMBL/GenBank/DDBJ whole genome shotgun (WGS) entry which is preliminary data.</text>
</comment>
<keyword evidence="2" id="KW-1185">Reference proteome</keyword>
<dbReference type="Proteomes" id="UP001153076">
    <property type="component" value="Unassembled WGS sequence"/>
</dbReference>
<accession>A0A9Q1K4L7</accession>
<reference evidence="1" key="1">
    <citation type="submission" date="2022-04" db="EMBL/GenBank/DDBJ databases">
        <title>Carnegiea gigantea Genome sequencing and assembly v2.</title>
        <authorList>
            <person name="Copetti D."/>
            <person name="Sanderson M.J."/>
            <person name="Burquez A."/>
            <person name="Wojciechowski M.F."/>
        </authorList>
    </citation>
    <scope>NUCLEOTIDE SEQUENCE</scope>
    <source>
        <strain evidence="1">SGP5-SGP5p</strain>
        <tissue evidence="1">Aerial part</tissue>
    </source>
</reference>
<gene>
    <name evidence="1" type="ORF">Cgig2_027401</name>
</gene>